<dbReference type="InterPro" id="IPR041715">
    <property type="entry name" value="HisRS-like_core"/>
</dbReference>
<dbReference type="AlphaFoldDB" id="A0A3Q9BMG8"/>
<dbReference type="RefSeq" id="WP_126110380.1">
    <property type="nucleotide sequence ID" value="NZ_CP034465.1"/>
</dbReference>
<name>A0A3Q9BMG8_9LACT</name>
<sequence length="267" mass="31491">MSNIKILKQYNLVKDYMELLDREGYHLIDLNMIEPFQLEDKHDQPSNIIFERNEQIFSIRSDWTRTLLNYNENFLLDERLFGYFGQVIRDYHSFNQAGVELYNPSQEEILGSIALHLSFVAKNTDKKIHSIVVNNDNLLDLYLEKYQLNHDIRQLIYEKNLSELSKVLGSNHRIYQLMTAPVSQQFNLVEEEFGDCEEMIFIKEVKEKIKQYDLKFMLDLSFRSPQTYYNGFYFQVFLNYVNPLLSGGKYNNNAFGIALNLSDGGLL</sequence>
<feature type="domain" description="Class II Histidinyl-tRNA synthetase (HisRS)-like catalytic core" evidence="1">
    <location>
        <begin position="11"/>
        <end position="252"/>
    </location>
</feature>
<dbReference type="EMBL" id="CP034465">
    <property type="protein sequence ID" value="AZP04708.1"/>
    <property type="molecule type" value="Genomic_DNA"/>
</dbReference>
<gene>
    <name evidence="2" type="ORF">EJN90_08705</name>
</gene>
<dbReference type="KEGG" id="jeh:EJN90_08705"/>
<protein>
    <recommendedName>
        <fullName evidence="1">Class II Histidinyl-tRNA synthetase (HisRS)-like catalytic core domain-containing protein</fullName>
    </recommendedName>
</protein>
<reference evidence="3" key="1">
    <citation type="submission" date="2018-12" db="EMBL/GenBank/DDBJ databases">
        <title>Complete genome sequencing of Jeotgalibaca sp. H21T32.</title>
        <authorList>
            <person name="Bae J.-W."/>
            <person name="Lee S.-Y."/>
        </authorList>
    </citation>
    <scope>NUCLEOTIDE SEQUENCE [LARGE SCALE GENOMIC DNA]</scope>
    <source>
        <strain evidence="3">H21T32</strain>
    </source>
</reference>
<keyword evidence="3" id="KW-1185">Reference proteome</keyword>
<dbReference type="InterPro" id="IPR045864">
    <property type="entry name" value="aa-tRNA-synth_II/BPL/LPL"/>
</dbReference>
<proteinExistence type="predicted"/>
<evidence type="ECO:0000259" key="1">
    <source>
        <dbReference type="Pfam" id="PF13393"/>
    </source>
</evidence>
<dbReference type="OrthoDB" id="2387597at2"/>
<accession>A0A3Q9BMG8</accession>
<evidence type="ECO:0000313" key="2">
    <source>
        <dbReference type="EMBL" id="AZP04708.1"/>
    </source>
</evidence>
<organism evidence="2 3">
    <name type="scientific">Jeotgalibaca ciconiae</name>
    <dbReference type="NCBI Taxonomy" id="2496265"/>
    <lineage>
        <taxon>Bacteria</taxon>
        <taxon>Bacillati</taxon>
        <taxon>Bacillota</taxon>
        <taxon>Bacilli</taxon>
        <taxon>Lactobacillales</taxon>
        <taxon>Carnobacteriaceae</taxon>
        <taxon>Jeotgalibaca</taxon>
    </lineage>
</organism>
<dbReference type="GO" id="GO:0016740">
    <property type="term" value="F:transferase activity"/>
    <property type="evidence" value="ECO:0007669"/>
    <property type="project" value="UniProtKB-ARBA"/>
</dbReference>
<dbReference type="Proteomes" id="UP000273326">
    <property type="component" value="Chromosome"/>
</dbReference>
<dbReference type="Gene3D" id="3.30.930.10">
    <property type="entry name" value="Bira Bifunctional Protein, Domain 2"/>
    <property type="match status" value="1"/>
</dbReference>
<dbReference type="SUPFAM" id="SSF55681">
    <property type="entry name" value="Class II aaRS and biotin synthetases"/>
    <property type="match status" value="1"/>
</dbReference>
<dbReference type="GO" id="GO:0140096">
    <property type="term" value="F:catalytic activity, acting on a protein"/>
    <property type="evidence" value="ECO:0007669"/>
    <property type="project" value="UniProtKB-ARBA"/>
</dbReference>
<evidence type="ECO:0000313" key="3">
    <source>
        <dbReference type="Proteomes" id="UP000273326"/>
    </source>
</evidence>
<dbReference type="Pfam" id="PF13393">
    <property type="entry name" value="tRNA-synt_His"/>
    <property type="match status" value="1"/>
</dbReference>